<reference evidence="1 2" key="1">
    <citation type="submission" date="2015-10" db="EMBL/GenBank/DDBJ databases">
        <title>Draft genome sequence of Streptomyces yokosukanensis DSM 40224, type strain for the species Streptomyces yokosukanensis.</title>
        <authorList>
            <person name="Ruckert C."/>
            <person name="Winkler A."/>
            <person name="Kalinowski J."/>
            <person name="Kampfer P."/>
            <person name="Glaeser S."/>
        </authorList>
    </citation>
    <scope>NUCLEOTIDE SEQUENCE [LARGE SCALE GENOMIC DNA]</scope>
    <source>
        <strain evidence="1 2">DSM 40224</strain>
    </source>
</reference>
<dbReference type="AlphaFoldDB" id="A0A101NWT2"/>
<organism evidence="1 2">
    <name type="scientific">Streptomyces yokosukanensis</name>
    <dbReference type="NCBI Taxonomy" id="67386"/>
    <lineage>
        <taxon>Bacteria</taxon>
        <taxon>Bacillati</taxon>
        <taxon>Actinomycetota</taxon>
        <taxon>Actinomycetes</taxon>
        <taxon>Kitasatosporales</taxon>
        <taxon>Streptomycetaceae</taxon>
        <taxon>Streptomyces</taxon>
    </lineage>
</organism>
<sequence>MAVLGAPPKAERMAYVLHVAEAFGVPVEQTPPAAPGAALRVVGRGSRRTGGERAVPLAVWLSERLQRWYATRRAASRRLLDASGGVYERAAALPGGPAWLLTVTVAPGDGTVPSVCRLLSTQGQGMLM</sequence>
<proteinExistence type="predicted"/>
<dbReference type="OrthoDB" id="9805113at2"/>
<dbReference type="RefSeq" id="WP_067133092.1">
    <property type="nucleotide sequence ID" value="NZ_KQ948222.1"/>
</dbReference>
<dbReference type="Proteomes" id="UP000053127">
    <property type="component" value="Unassembled WGS sequence"/>
</dbReference>
<keyword evidence="2" id="KW-1185">Reference proteome</keyword>
<dbReference type="EMBL" id="LMWN01000047">
    <property type="protein sequence ID" value="KUN00772.1"/>
    <property type="molecule type" value="Genomic_DNA"/>
</dbReference>
<gene>
    <name evidence="1" type="ORF">AQI95_34095</name>
</gene>
<name>A0A101NWT2_9ACTN</name>
<protein>
    <submittedName>
        <fullName evidence="1">Uncharacterized protein</fullName>
    </submittedName>
</protein>
<comment type="caution">
    <text evidence="1">The sequence shown here is derived from an EMBL/GenBank/DDBJ whole genome shotgun (WGS) entry which is preliminary data.</text>
</comment>
<evidence type="ECO:0000313" key="1">
    <source>
        <dbReference type="EMBL" id="KUN00772.1"/>
    </source>
</evidence>
<evidence type="ECO:0000313" key="2">
    <source>
        <dbReference type="Proteomes" id="UP000053127"/>
    </source>
</evidence>
<accession>A0A101NWT2</accession>
<dbReference type="STRING" id="67386.AQI95_34095"/>